<sequence>MCFRRNFFGYSDAISAVNPIVQKLPPDDVEAYLEDFITEVENLETVTIENLNNNGEKTIREFHKIFIVVASKP</sequence>
<dbReference type="EMBL" id="MW148412">
    <property type="protein sequence ID" value="QQM99834.1"/>
    <property type="molecule type" value="mRNA"/>
</dbReference>
<protein>
    <submittedName>
        <fullName evidence="1">Juvenile hormone acid methyltransferase</fullName>
    </submittedName>
</protein>
<dbReference type="GO" id="GO:0008168">
    <property type="term" value="F:methyltransferase activity"/>
    <property type="evidence" value="ECO:0007669"/>
    <property type="project" value="UniProtKB-KW"/>
</dbReference>
<proteinExistence type="evidence at transcript level"/>
<organism evidence="1">
    <name type="scientific">Galeruca daurica</name>
    <dbReference type="NCBI Taxonomy" id="1651263"/>
    <lineage>
        <taxon>Eukaryota</taxon>
        <taxon>Metazoa</taxon>
        <taxon>Ecdysozoa</taxon>
        <taxon>Arthropoda</taxon>
        <taxon>Hexapoda</taxon>
        <taxon>Insecta</taxon>
        <taxon>Pterygota</taxon>
        <taxon>Neoptera</taxon>
        <taxon>Endopterygota</taxon>
        <taxon>Coleoptera</taxon>
        <taxon>Polyphaga</taxon>
        <taxon>Cucujiformia</taxon>
        <taxon>Chrysomeloidea</taxon>
        <taxon>Chrysomelidae</taxon>
        <taxon>Galerucinae</taxon>
        <taxon>Galerucites</taxon>
        <taxon>Galeruca</taxon>
    </lineage>
</organism>
<evidence type="ECO:0000313" key="1">
    <source>
        <dbReference type="EMBL" id="QQM99834.1"/>
    </source>
</evidence>
<accession>A0A7T7P1F1</accession>
<dbReference type="AlphaFoldDB" id="A0A7T7P1F1"/>
<keyword evidence="1" id="KW-0489">Methyltransferase</keyword>
<reference evidence="1" key="1">
    <citation type="submission" date="2020-10" db="EMBL/GenBank/DDBJ databases">
        <authorList>
            <person name="Ma H."/>
        </authorList>
    </citation>
    <scope>NUCLEOTIDE SEQUENCE</scope>
</reference>
<keyword evidence="1" id="KW-0808">Transferase</keyword>
<dbReference type="GO" id="GO:0032259">
    <property type="term" value="P:methylation"/>
    <property type="evidence" value="ECO:0007669"/>
    <property type="project" value="UniProtKB-KW"/>
</dbReference>
<name>A0A7T7P1F1_9CUCU</name>